<reference evidence="2" key="1">
    <citation type="journal article" date="2022" name="bioRxiv">
        <title>Sequencing and chromosome-scale assembly of the giantPleurodeles waltlgenome.</title>
        <authorList>
            <person name="Brown T."/>
            <person name="Elewa A."/>
            <person name="Iarovenko S."/>
            <person name="Subramanian E."/>
            <person name="Araus A.J."/>
            <person name="Petzold A."/>
            <person name="Susuki M."/>
            <person name="Suzuki K.-i.T."/>
            <person name="Hayashi T."/>
            <person name="Toyoda A."/>
            <person name="Oliveira C."/>
            <person name="Osipova E."/>
            <person name="Leigh N.D."/>
            <person name="Simon A."/>
            <person name="Yun M.H."/>
        </authorList>
    </citation>
    <scope>NUCLEOTIDE SEQUENCE</scope>
    <source>
        <strain evidence="2">20211129_DDA</strain>
        <tissue evidence="2">Liver</tissue>
    </source>
</reference>
<evidence type="ECO:0000313" key="2">
    <source>
        <dbReference type="EMBL" id="KAJ1096154.1"/>
    </source>
</evidence>
<organism evidence="2 3">
    <name type="scientific">Pleurodeles waltl</name>
    <name type="common">Iberian ribbed newt</name>
    <dbReference type="NCBI Taxonomy" id="8319"/>
    <lineage>
        <taxon>Eukaryota</taxon>
        <taxon>Metazoa</taxon>
        <taxon>Chordata</taxon>
        <taxon>Craniata</taxon>
        <taxon>Vertebrata</taxon>
        <taxon>Euteleostomi</taxon>
        <taxon>Amphibia</taxon>
        <taxon>Batrachia</taxon>
        <taxon>Caudata</taxon>
        <taxon>Salamandroidea</taxon>
        <taxon>Salamandridae</taxon>
        <taxon>Pleurodelinae</taxon>
        <taxon>Pleurodeles</taxon>
    </lineage>
</organism>
<gene>
    <name evidence="2" type="ORF">NDU88_001298</name>
</gene>
<dbReference type="EMBL" id="JANPWB010000014">
    <property type="protein sequence ID" value="KAJ1096154.1"/>
    <property type="molecule type" value="Genomic_DNA"/>
</dbReference>
<sequence length="131" mass="14297">MIGLGPLVPPDGSPLPVGDRLPMLTVTSCYWGESALGMRGIIELGGPGPAYASRWHCWGVVGLGGVCGAAFSHVPSTPLCDFLKAWMWRPESVQAWEMDCPKDKVDDHDSRLDQLEHRTSDHDDGRHTSDE</sequence>
<comment type="caution">
    <text evidence="2">The sequence shown here is derived from an EMBL/GenBank/DDBJ whole genome shotgun (WGS) entry which is preliminary data.</text>
</comment>
<dbReference type="AlphaFoldDB" id="A0AAV7M0Q3"/>
<feature type="region of interest" description="Disordered" evidence="1">
    <location>
        <begin position="106"/>
        <end position="131"/>
    </location>
</feature>
<proteinExistence type="predicted"/>
<keyword evidence="3" id="KW-1185">Reference proteome</keyword>
<dbReference type="Proteomes" id="UP001066276">
    <property type="component" value="Chromosome 10"/>
</dbReference>
<evidence type="ECO:0000256" key="1">
    <source>
        <dbReference type="SAM" id="MobiDB-lite"/>
    </source>
</evidence>
<name>A0AAV7M0Q3_PLEWA</name>
<evidence type="ECO:0000313" key="3">
    <source>
        <dbReference type="Proteomes" id="UP001066276"/>
    </source>
</evidence>
<protein>
    <submittedName>
        <fullName evidence="2">Uncharacterized protein</fullName>
    </submittedName>
</protein>
<accession>A0AAV7M0Q3</accession>